<accession>A0A9W6TH77</accession>
<protein>
    <submittedName>
        <fullName evidence="3">Unnamed protein product</fullName>
    </submittedName>
</protein>
<comment type="caution">
    <text evidence="3">The sequence shown here is derived from an EMBL/GenBank/DDBJ whole genome shotgun (WGS) entry which is preliminary data.</text>
</comment>
<evidence type="ECO:0000313" key="4">
    <source>
        <dbReference type="Proteomes" id="UP001165083"/>
    </source>
</evidence>
<evidence type="ECO:0000256" key="2">
    <source>
        <dbReference type="SAM" id="Phobius"/>
    </source>
</evidence>
<feature type="region of interest" description="Disordered" evidence="1">
    <location>
        <begin position="1"/>
        <end position="90"/>
    </location>
</feature>
<keyword evidence="2" id="KW-0472">Membrane</keyword>
<feature type="compositionally biased region" description="Basic and acidic residues" evidence="1">
    <location>
        <begin position="38"/>
        <end position="55"/>
    </location>
</feature>
<sequence length="232" mass="25658">MPASPKDHEVIDVASSGPALLEGRGRRALTLDGADAQGRYDDGNAAPRQDDAHEMQDDDAQAEAEEHAYRRGRQAIPMDSPGDDLRNGPLLIDDDDDAAASAAGIGVQRLRRLRGRRGFFHSDADARSFRYRSSGGILQRITLRRRKREDHDVFWTAIGALTLLSFALMSCITIYLTQSDFFESHQNDLFGTTVDNRFTVVAQDDAQIFLKSGRWRSQACGCCCCSQVCFGV</sequence>
<feature type="compositionally biased region" description="Basic and acidic residues" evidence="1">
    <location>
        <begin position="1"/>
        <end position="11"/>
    </location>
</feature>
<keyword evidence="2" id="KW-1133">Transmembrane helix</keyword>
<gene>
    <name evidence="3" type="ORF">Plil01_000313300</name>
</gene>
<proteinExistence type="predicted"/>
<dbReference type="OrthoDB" id="196040at2759"/>
<evidence type="ECO:0000256" key="1">
    <source>
        <dbReference type="SAM" id="MobiDB-lite"/>
    </source>
</evidence>
<dbReference type="EMBL" id="BSXW01000124">
    <property type="protein sequence ID" value="GMF12534.1"/>
    <property type="molecule type" value="Genomic_DNA"/>
</dbReference>
<dbReference type="Proteomes" id="UP001165083">
    <property type="component" value="Unassembled WGS sequence"/>
</dbReference>
<keyword evidence="2" id="KW-0812">Transmembrane</keyword>
<dbReference type="AlphaFoldDB" id="A0A9W6TH77"/>
<name>A0A9W6TH77_9STRA</name>
<keyword evidence="4" id="KW-1185">Reference proteome</keyword>
<organism evidence="3 4">
    <name type="scientific">Phytophthora lilii</name>
    <dbReference type="NCBI Taxonomy" id="2077276"/>
    <lineage>
        <taxon>Eukaryota</taxon>
        <taxon>Sar</taxon>
        <taxon>Stramenopiles</taxon>
        <taxon>Oomycota</taxon>
        <taxon>Peronosporomycetes</taxon>
        <taxon>Peronosporales</taxon>
        <taxon>Peronosporaceae</taxon>
        <taxon>Phytophthora</taxon>
    </lineage>
</organism>
<evidence type="ECO:0000313" key="3">
    <source>
        <dbReference type="EMBL" id="GMF12534.1"/>
    </source>
</evidence>
<feature type="transmembrane region" description="Helical" evidence="2">
    <location>
        <begin position="153"/>
        <end position="176"/>
    </location>
</feature>
<reference evidence="3" key="1">
    <citation type="submission" date="2023-04" db="EMBL/GenBank/DDBJ databases">
        <title>Phytophthora lilii NBRC 32176.</title>
        <authorList>
            <person name="Ichikawa N."/>
            <person name="Sato H."/>
            <person name="Tonouchi N."/>
        </authorList>
    </citation>
    <scope>NUCLEOTIDE SEQUENCE</scope>
    <source>
        <strain evidence="3">NBRC 32176</strain>
    </source>
</reference>